<dbReference type="PANTHER" id="PTHR21677:SF1">
    <property type="entry name" value="PROTEIN CRAMPED-LIKE"/>
    <property type="match status" value="1"/>
</dbReference>
<dbReference type="SMART" id="SM00717">
    <property type="entry name" value="SANT"/>
    <property type="match status" value="1"/>
</dbReference>
<evidence type="ECO:0000313" key="6">
    <source>
        <dbReference type="EMBL" id="CAI5446168.1"/>
    </source>
</evidence>
<keyword evidence="7" id="KW-1185">Reference proteome</keyword>
<evidence type="ECO:0000259" key="5">
    <source>
        <dbReference type="PROSITE" id="PS51293"/>
    </source>
</evidence>
<feature type="region of interest" description="Disordered" evidence="4">
    <location>
        <begin position="1"/>
        <end position="31"/>
    </location>
</feature>
<comment type="subcellular location">
    <subcellularLocation>
        <location evidence="1">Nucleus</location>
    </subcellularLocation>
</comment>
<proteinExistence type="predicted"/>
<dbReference type="PROSITE" id="PS51293">
    <property type="entry name" value="SANT"/>
    <property type="match status" value="1"/>
</dbReference>
<evidence type="ECO:0000256" key="2">
    <source>
        <dbReference type="ARBA" id="ARBA00023125"/>
    </source>
</evidence>
<sequence>MEDDASTSGVSRRRLAFRPPIPPPQKTNPQVLTNEESQAAMVLATMDTTILENAAGPSTSGLTNNENDNELARKKGGKTWTHDDIMAYYEALKLYGKDFDSVARGLSKRKVMKDKDQIKNYFYNSLKIIKQLLSIEEEDLGGEAVPKDAKELFLALNACEWKKRTNHGKFVSERLKELLFEGSTTVRMNKKSVQIKTPPCPSLIKWFTKNRRVEKFPSDVIFCLKPVSNSVSSFIRSTFQNPLLKVRMSTNERLAKLIELLTKKWANGDSSKNIRIWPSFKTEVGRLQVVETEISPFVALSLNKLRKETEELQIDTKDAQPNLNGGISKDGMQIQPKYNVLYPKPFSLTDEIMKKGISEKNVGNIIVAELYCTCGMTDIIELQYEMNIEPRLEPWEAMIDMLSRDYGDSICAPLPVPTSILQTKSSEDPSVAQNEEEPIAKKPKINNHQNTAPPDIVQAENDAFKNQLLGLRKSKVNGKKAIRSSPAVNNSSLSINNRTPQAMLCSTPIPPPIVESPIVCQLIPKSIRESPKKTRINSPKTDFSDFNPSPIKCDSRQRKLNEQFLDSLKTPTKTPKKTAASIIDSLFGDISMSPSTTRKSLNPQLDDDLSRCELTDILFGEISSTPTKYLSSTSNQNAAASTTNPQPTTSLGFTDSEVQQSFHDMITSSQDSRDFVLQQFIGQKNDNKNCKKRL</sequence>
<evidence type="ECO:0000256" key="3">
    <source>
        <dbReference type="ARBA" id="ARBA00023242"/>
    </source>
</evidence>
<name>A0A9P1N178_9PELO</name>
<dbReference type="GO" id="GO:0007389">
    <property type="term" value="P:pattern specification process"/>
    <property type="evidence" value="ECO:0007669"/>
    <property type="project" value="TreeGrafter"/>
</dbReference>
<gene>
    <name evidence="6" type="ORF">CAMP_LOCUS8805</name>
</gene>
<accession>A0A9P1N178</accession>
<dbReference type="PANTHER" id="PTHR21677">
    <property type="entry name" value="CRAMPED PROTEIN"/>
    <property type="match status" value="1"/>
</dbReference>
<dbReference type="GO" id="GO:0003677">
    <property type="term" value="F:DNA binding"/>
    <property type="evidence" value="ECO:0007669"/>
    <property type="project" value="UniProtKB-KW"/>
</dbReference>
<feature type="region of interest" description="Disordered" evidence="4">
    <location>
        <begin position="422"/>
        <end position="451"/>
    </location>
</feature>
<feature type="compositionally biased region" description="Low complexity" evidence="4">
    <location>
        <begin position="631"/>
        <end position="644"/>
    </location>
</feature>
<dbReference type="CDD" id="cd00167">
    <property type="entry name" value="SANT"/>
    <property type="match status" value="1"/>
</dbReference>
<evidence type="ECO:0000313" key="7">
    <source>
        <dbReference type="Proteomes" id="UP001152747"/>
    </source>
</evidence>
<feature type="region of interest" description="Disordered" evidence="4">
    <location>
        <begin position="629"/>
        <end position="653"/>
    </location>
</feature>
<dbReference type="InterPro" id="IPR001005">
    <property type="entry name" value="SANT/Myb"/>
</dbReference>
<protein>
    <recommendedName>
        <fullName evidence="5">SANT domain-containing protein</fullName>
    </recommendedName>
</protein>
<dbReference type="Proteomes" id="UP001152747">
    <property type="component" value="Unassembled WGS sequence"/>
</dbReference>
<dbReference type="GO" id="GO:0005634">
    <property type="term" value="C:nucleus"/>
    <property type="evidence" value="ECO:0007669"/>
    <property type="project" value="UniProtKB-SubCell"/>
</dbReference>
<feature type="compositionally biased region" description="Polar residues" evidence="4">
    <location>
        <begin position="536"/>
        <end position="547"/>
    </location>
</feature>
<dbReference type="GO" id="GO:0003682">
    <property type="term" value="F:chromatin binding"/>
    <property type="evidence" value="ECO:0007669"/>
    <property type="project" value="InterPro"/>
</dbReference>
<dbReference type="SUPFAM" id="SSF46689">
    <property type="entry name" value="Homeodomain-like"/>
    <property type="match status" value="1"/>
</dbReference>
<dbReference type="OrthoDB" id="515799at2759"/>
<dbReference type="EMBL" id="CANHGI010000003">
    <property type="protein sequence ID" value="CAI5446168.1"/>
    <property type="molecule type" value="Genomic_DNA"/>
</dbReference>
<dbReference type="AlphaFoldDB" id="A0A9P1N178"/>
<feature type="domain" description="SANT" evidence="5">
    <location>
        <begin position="75"/>
        <end position="130"/>
    </location>
</feature>
<feature type="compositionally biased region" description="Polar residues" evidence="4">
    <location>
        <begin position="1"/>
        <end position="10"/>
    </location>
</feature>
<reference evidence="6" key="1">
    <citation type="submission" date="2022-11" db="EMBL/GenBank/DDBJ databases">
        <authorList>
            <person name="Kikuchi T."/>
        </authorList>
    </citation>
    <scope>NUCLEOTIDE SEQUENCE</scope>
    <source>
        <strain evidence="6">PS1010</strain>
    </source>
</reference>
<keyword evidence="2" id="KW-0238">DNA-binding</keyword>
<organism evidence="6 7">
    <name type="scientific">Caenorhabditis angaria</name>
    <dbReference type="NCBI Taxonomy" id="860376"/>
    <lineage>
        <taxon>Eukaryota</taxon>
        <taxon>Metazoa</taxon>
        <taxon>Ecdysozoa</taxon>
        <taxon>Nematoda</taxon>
        <taxon>Chromadorea</taxon>
        <taxon>Rhabditida</taxon>
        <taxon>Rhabditina</taxon>
        <taxon>Rhabditomorpha</taxon>
        <taxon>Rhabditoidea</taxon>
        <taxon>Rhabditidae</taxon>
        <taxon>Peloderinae</taxon>
        <taxon>Caenorhabditis</taxon>
    </lineage>
</organism>
<dbReference type="InterPro" id="IPR017884">
    <property type="entry name" value="SANT_dom"/>
</dbReference>
<dbReference type="Gene3D" id="1.20.58.1880">
    <property type="match status" value="1"/>
</dbReference>
<feature type="compositionally biased region" description="Polar residues" evidence="4">
    <location>
        <begin position="53"/>
        <end position="66"/>
    </location>
</feature>
<dbReference type="InterPro" id="IPR009057">
    <property type="entry name" value="Homeodomain-like_sf"/>
</dbReference>
<comment type="caution">
    <text evidence="6">The sequence shown here is derived from an EMBL/GenBank/DDBJ whole genome shotgun (WGS) entry which is preliminary data.</text>
</comment>
<keyword evidence="3" id="KW-0539">Nucleus</keyword>
<dbReference type="InterPro" id="IPR055315">
    <property type="entry name" value="Cramped-like"/>
</dbReference>
<feature type="region of interest" description="Disordered" evidence="4">
    <location>
        <begin position="530"/>
        <end position="551"/>
    </location>
</feature>
<evidence type="ECO:0000256" key="4">
    <source>
        <dbReference type="SAM" id="MobiDB-lite"/>
    </source>
</evidence>
<feature type="region of interest" description="Disordered" evidence="4">
    <location>
        <begin position="53"/>
        <end position="75"/>
    </location>
</feature>
<evidence type="ECO:0000256" key="1">
    <source>
        <dbReference type="ARBA" id="ARBA00004123"/>
    </source>
</evidence>